<gene>
    <name evidence="2" type="ORF">T01_11587</name>
</gene>
<sequence length="38" mass="4250">MTENKSEQSSTETSDRMVKRGNTSNFRVTNGTNANVTR</sequence>
<feature type="region of interest" description="Disordered" evidence="1">
    <location>
        <begin position="1"/>
        <end position="38"/>
    </location>
</feature>
<dbReference type="InParanoid" id="A0A0V0YWK6"/>
<reference evidence="2 3" key="1">
    <citation type="submission" date="2015-01" db="EMBL/GenBank/DDBJ databases">
        <title>Evolution of Trichinella species and genotypes.</title>
        <authorList>
            <person name="Korhonen P.K."/>
            <person name="Edoardo P."/>
            <person name="Giuseppe L.R."/>
            <person name="Gasser R.B."/>
        </authorList>
    </citation>
    <scope>NUCLEOTIDE SEQUENCE [LARGE SCALE GENOMIC DNA]</scope>
    <source>
        <strain evidence="2">ISS3</strain>
    </source>
</reference>
<dbReference type="EMBL" id="JYDH01004133">
    <property type="protein sequence ID" value="KRY04687.1"/>
    <property type="molecule type" value="Genomic_DNA"/>
</dbReference>
<protein>
    <submittedName>
        <fullName evidence="2">Uncharacterized protein</fullName>
    </submittedName>
</protein>
<name>A0A0V0YWK6_TRISP</name>
<dbReference type="Proteomes" id="UP000054776">
    <property type="component" value="Unassembled WGS sequence"/>
</dbReference>
<feature type="compositionally biased region" description="Polar residues" evidence="1">
    <location>
        <begin position="21"/>
        <end position="38"/>
    </location>
</feature>
<evidence type="ECO:0000313" key="2">
    <source>
        <dbReference type="EMBL" id="KRY04687.1"/>
    </source>
</evidence>
<accession>A0A0V0YWK6</accession>
<dbReference type="AlphaFoldDB" id="A0A0V0YWK6"/>
<evidence type="ECO:0000313" key="3">
    <source>
        <dbReference type="Proteomes" id="UP000054776"/>
    </source>
</evidence>
<organism evidence="2 3">
    <name type="scientific">Trichinella spiralis</name>
    <name type="common">Trichina worm</name>
    <dbReference type="NCBI Taxonomy" id="6334"/>
    <lineage>
        <taxon>Eukaryota</taxon>
        <taxon>Metazoa</taxon>
        <taxon>Ecdysozoa</taxon>
        <taxon>Nematoda</taxon>
        <taxon>Enoplea</taxon>
        <taxon>Dorylaimia</taxon>
        <taxon>Trichinellida</taxon>
        <taxon>Trichinellidae</taxon>
        <taxon>Trichinella</taxon>
    </lineage>
</organism>
<comment type="caution">
    <text evidence="2">The sequence shown here is derived from an EMBL/GenBank/DDBJ whole genome shotgun (WGS) entry which is preliminary data.</text>
</comment>
<evidence type="ECO:0000256" key="1">
    <source>
        <dbReference type="SAM" id="MobiDB-lite"/>
    </source>
</evidence>
<keyword evidence="3" id="KW-1185">Reference proteome</keyword>
<proteinExistence type="predicted"/>